<feature type="chain" id="PRO_5016081418" description="Kazal-like domain-containing protein" evidence="2">
    <location>
        <begin position="25"/>
        <end position="483"/>
    </location>
</feature>
<evidence type="ECO:0000313" key="3">
    <source>
        <dbReference type="EMBL" id="AWM12441.1"/>
    </source>
</evidence>
<accession>A0A2U8QQV7</accession>
<evidence type="ECO:0000313" key="4">
    <source>
        <dbReference type="Proteomes" id="UP000245429"/>
    </source>
</evidence>
<keyword evidence="4" id="KW-1185">Reference proteome</keyword>
<name>A0A2U8QQV7_9FLAO</name>
<reference evidence="3 4" key="1">
    <citation type="submission" date="2018-05" db="EMBL/GenBank/DDBJ databases">
        <title>Flavobacterium sp. MEBiC07310.</title>
        <authorList>
            <person name="Baek K."/>
        </authorList>
    </citation>
    <scope>NUCLEOTIDE SEQUENCE [LARGE SCALE GENOMIC DNA]</scope>
    <source>
        <strain evidence="3 4">MEBiC07310</strain>
    </source>
</reference>
<proteinExistence type="predicted"/>
<evidence type="ECO:0000256" key="2">
    <source>
        <dbReference type="SAM" id="SignalP"/>
    </source>
</evidence>
<keyword evidence="2" id="KW-0732">Signal</keyword>
<feature type="region of interest" description="Disordered" evidence="1">
    <location>
        <begin position="227"/>
        <end position="255"/>
    </location>
</feature>
<protein>
    <recommendedName>
        <fullName evidence="5">Kazal-like domain-containing protein</fullName>
    </recommendedName>
</protein>
<dbReference type="KEGG" id="fse:DI487_00140"/>
<dbReference type="RefSeq" id="WP_109567850.1">
    <property type="nucleotide sequence ID" value="NZ_CP029463.1"/>
</dbReference>
<sequence length="483" mass="53319">MKQKLKKILFLTLFSILFFSFTNCEYDEKVNLTDNSNLHEKHFNVRPIGFEELSLNKKLINNLSEISESISQSIDGKIVYSAENDFYIDTDFATYIEDDNGYHSYTFRIISDSAEYPLENLILSLNDSLGYDMYVALYDVTSDEILQLQEGNAINLSQKCTLLRVNNNTINTSSIFGKAYYDALEAPCLLDVNFVPGSVCGCDGHSYGEFCTCFSSPATPDQWVETWGACPDGSSGDNSSSGGGGSVNTSPTTTLASPCKKVKNLNNKVSQLKQALINLKATTSQNHENGIFCDVDASSSNSNSIQNIPSENSSGGQINPDMSPSKKYIMIAHTHDSQGSTGNGTYSIFSWDDLATISKLTKDGHIKTSEFVFYAITADNTQYAITIDDSTKLNAFFNSISGSVGTYVNGQDLIEKDKIFKKYYNSPNGIKVDSNPVDDKTKFLKFLKEADCGLTLFEIDNNFENYTKLSLDSNGQTKSENCN</sequence>
<organism evidence="3 4">
    <name type="scientific">Flavobacterium sediminis</name>
    <dbReference type="NCBI Taxonomy" id="2201181"/>
    <lineage>
        <taxon>Bacteria</taxon>
        <taxon>Pseudomonadati</taxon>
        <taxon>Bacteroidota</taxon>
        <taxon>Flavobacteriia</taxon>
        <taxon>Flavobacteriales</taxon>
        <taxon>Flavobacteriaceae</taxon>
        <taxon>Flavobacterium</taxon>
    </lineage>
</organism>
<dbReference type="Proteomes" id="UP000245429">
    <property type="component" value="Chromosome"/>
</dbReference>
<dbReference type="EMBL" id="CP029463">
    <property type="protein sequence ID" value="AWM12441.1"/>
    <property type="molecule type" value="Genomic_DNA"/>
</dbReference>
<feature type="signal peptide" evidence="2">
    <location>
        <begin position="1"/>
        <end position="24"/>
    </location>
</feature>
<evidence type="ECO:0008006" key="5">
    <source>
        <dbReference type="Google" id="ProtNLM"/>
    </source>
</evidence>
<dbReference type="OrthoDB" id="1190041at2"/>
<dbReference type="AlphaFoldDB" id="A0A2U8QQV7"/>
<evidence type="ECO:0000256" key="1">
    <source>
        <dbReference type="SAM" id="MobiDB-lite"/>
    </source>
</evidence>
<gene>
    <name evidence="3" type="ORF">DI487_00140</name>
</gene>